<gene>
    <name evidence="1" type="ORF">DES43_11296</name>
</gene>
<organism evidence="1 2">
    <name type="scientific">Aquamicrobium defluvii</name>
    <dbReference type="NCBI Taxonomy" id="69279"/>
    <lineage>
        <taxon>Bacteria</taxon>
        <taxon>Pseudomonadati</taxon>
        <taxon>Pseudomonadota</taxon>
        <taxon>Alphaproteobacteria</taxon>
        <taxon>Hyphomicrobiales</taxon>
        <taxon>Phyllobacteriaceae</taxon>
        <taxon>Aquamicrobium</taxon>
    </lineage>
</organism>
<accession>A0A4R6YFC5</accession>
<dbReference type="AlphaFoldDB" id="A0A4R6YFC5"/>
<comment type="caution">
    <text evidence="1">The sequence shown here is derived from an EMBL/GenBank/DDBJ whole genome shotgun (WGS) entry which is preliminary data.</text>
</comment>
<protein>
    <submittedName>
        <fullName evidence="1">Uncharacterized protein</fullName>
    </submittedName>
</protein>
<dbReference type="RefSeq" id="WP_245514561.1">
    <property type="nucleotide sequence ID" value="NZ_SNZF01000012.1"/>
</dbReference>
<evidence type="ECO:0000313" key="1">
    <source>
        <dbReference type="EMBL" id="TDR34884.1"/>
    </source>
</evidence>
<name>A0A4R6YFC5_9HYPH</name>
<sequence>MVPYRALDQMRFSTAIFDLDRLEDRYRQLIKDISDDKRAPDLLAAVLKYGSLERGDVHLVLKASERTARNTMSAMVRQGFLKSGTPKAPVRIAFPLDYRERLFPNLSTDAELTIPDPQPLSLR</sequence>
<dbReference type="Proteomes" id="UP000294958">
    <property type="component" value="Unassembled WGS sequence"/>
</dbReference>
<evidence type="ECO:0000313" key="2">
    <source>
        <dbReference type="Proteomes" id="UP000294958"/>
    </source>
</evidence>
<dbReference type="EMBL" id="SNZF01000012">
    <property type="protein sequence ID" value="TDR34884.1"/>
    <property type="molecule type" value="Genomic_DNA"/>
</dbReference>
<reference evidence="1 2" key="1">
    <citation type="submission" date="2019-03" db="EMBL/GenBank/DDBJ databases">
        <title>Genomic Encyclopedia of Type Strains, Phase IV (KMG-IV): sequencing the most valuable type-strain genomes for metagenomic binning, comparative biology and taxonomic classification.</title>
        <authorList>
            <person name="Goeker M."/>
        </authorList>
    </citation>
    <scope>NUCLEOTIDE SEQUENCE [LARGE SCALE GENOMIC DNA]</scope>
    <source>
        <strain evidence="1 2">DSM 11603</strain>
    </source>
</reference>
<keyword evidence="2" id="KW-1185">Reference proteome</keyword>
<proteinExistence type="predicted"/>